<evidence type="ECO:0000313" key="3">
    <source>
        <dbReference type="Proteomes" id="UP000638313"/>
    </source>
</evidence>
<evidence type="ECO:0000259" key="1">
    <source>
        <dbReference type="Pfam" id="PF26136"/>
    </source>
</evidence>
<dbReference type="Proteomes" id="UP000638313">
    <property type="component" value="Unassembled WGS sequence"/>
</dbReference>
<organism evidence="2 3">
    <name type="scientific">Streptomyces mashuensis</name>
    <dbReference type="NCBI Taxonomy" id="33904"/>
    <lineage>
        <taxon>Bacteria</taxon>
        <taxon>Bacillati</taxon>
        <taxon>Actinomycetota</taxon>
        <taxon>Actinomycetes</taxon>
        <taxon>Kitasatosporales</taxon>
        <taxon>Streptomycetaceae</taxon>
        <taxon>Streptomyces</taxon>
    </lineage>
</organism>
<reference evidence="2" key="2">
    <citation type="submission" date="2020-09" db="EMBL/GenBank/DDBJ databases">
        <authorList>
            <person name="Sun Q."/>
            <person name="Ohkuma M."/>
        </authorList>
    </citation>
    <scope>NUCLEOTIDE SEQUENCE</scope>
    <source>
        <strain evidence="2">JCM 4059</strain>
    </source>
</reference>
<comment type="caution">
    <text evidence="2">The sequence shown here is derived from an EMBL/GenBank/DDBJ whole genome shotgun (WGS) entry which is preliminary data.</text>
</comment>
<evidence type="ECO:0000313" key="2">
    <source>
        <dbReference type="EMBL" id="GHF30881.1"/>
    </source>
</evidence>
<reference evidence="2" key="1">
    <citation type="journal article" date="2014" name="Int. J. Syst. Evol. Microbiol.">
        <title>Complete genome sequence of Corynebacterium casei LMG S-19264T (=DSM 44701T), isolated from a smear-ripened cheese.</title>
        <authorList>
            <consortium name="US DOE Joint Genome Institute (JGI-PGF)"/>
            <person name="Walter F."/>
            <person name="Albersmeier A."/>
            <person name="Kalinowski J."/>
            <person name="Ruckert C."/>
        </authorList>
    </citation>
    <scope>NUCLEOTIDE SEQUENCE</scope>
    <source>
        <strain evidence="2">JCM 4059</strain>
    </source>
</reference>
<feature type="domain" description="SCO6045-like C-terminal" evidence="1">
    <location>
        <begin position="22"/>
        <end position="106"/>
    </location>
</feature>
<accession>A0A919AXV7</accession>
<proteinExistence type="predicted"/>
<sequence>MPVSDRSTAYGGGTDAARERLALAQHALLSSLVAGAPDPEGFDRRRLEVQRQALLTKRAAVVAKLDPELPRLLGEEYRELFLAYARPRPMTGGYHQDARDFVAHLLDAGLPEDSRHRERLAAHAAAGHDDAGVLRRLRRRLRRFLSA</sequence>
<name>A0A919AXV7_9ACTN</name>
<protein>
    <recommendedName>
        <fullName evidence="1">SCO6045-like C-terminal domain-containing protein</fullName>
    </recommendedName>
</protein>
<dbReference type="InterPro" id="IPR058711">
    <property type="entry name" value="SCO6045-like_C"/>
</dbReference>
<dbReference type="AlphaFoldDB" id="A0A919AXV7"/>
<gene>
    <name evidence="2" type="ORF">GCM10010218_10250</name>
</gene>
<dbReference type="Pfam" id="PF26136">
    <property type="entry name" value="SCO6045_C"/>
    <property type="match status" value="1"/>
</dbReference>
<keyword evidence="3" id="KW-1185">Reference proteome</keyword>
<dbReference type="EMBL" id="BNBD01000001">
    <property type="protein sequence ID" value="GHF30881.1"/>
    <property type="molecule type" value="Genomic_DNA"/>
</dbReference>